<dbReference type="InterPro" id="IPR004794">
    <property type="entry name" value="Eubact_RibD"/>
</dbReference>
<dbReference type="InterPro" id="IPR024072">
    <property type="entry name" value="DHFR-like_dom_sf"/>
</dbReference>
<proteinExistence type="predicted"/>
<dbReference type="PROSITE" id="PS51747">
    <property type="entry name" value="CYT_DCMP_DEAMINASES_2"/>
    <property type="match status" value="1"/>
</dbReference>
<evidence type="ECO:0000256" key="1">
    <source>
        <dbReference type="ARBA" id="ARBA00005104"/>
    </source>
</evidence>
<evidence type="ECO:0000313" key="3">
    <source>
        <dbReference type="EMBL" id="QGT50155.1"/>
    </source>
</evidence>
<dbReference type="InterPro" id="IPR016193">
    <property type="entry name" value="Cytidine_deaminase-like"/>
</dbReference>
<dbReference type="PANTHER" id="PTHR11079">
    <property type="entry name" value="CYTOSINE DEAMINASE FAMILY MEMBER"/>
    <property type="match status" value="1"/>
</dbReference>
<dbReference type="NCBIfam" id="TIGR00326">
    <property type="entry name" value="eubact_ribD"/>
    <property type="match status" value="1"/>
</dbReference>
<dbReference type="Pfam" id="PF00383">
    <property type="entry name" value="dCMP_cyt_deam_1"/>
    <property type="match status" value="1"/>
</dbReference>
<accession>A0A650F2Y6</accession>
<dbReference type="UniPathway" id="UPA00275"/>
<protein>
    <submittedName>
        <fullName evidence="3">Bifunctional diaminohydroxyphosphoribosylaminopyrimidine deaminase/5-amino-6-(5-phosphoribosylamino)uracil reductase</fullName>
    </submittedName>
</protein>
<dbReference type="GO" id="GO:0008835">
    <property type="term" value="F:diaminohydroxyphosphoribosylaminopyrimidine deaminase activity"/>
    <property type="evidence" value="ECO:0007669"/>
    <property type="project" value="InterPro"/>
</dbReference>
<dbReference type="EMBL" id="MN577567">
    <property type="protein sequence ID" value="QGT50155.1"/>
    <property type="molecule type" value="Genomic_DNA"/>
</dbReference>
<dbReference type="InterPro" id="IPR002125">
    <property type="entry name" value="CMP_dCMP_dom"/>
</dbReference>
<dbReference type="Gene3D" id="3.40.430.10">
    <property type="entry name" value="Dihydrofolate Reductase, subunit A"/>
    <property type="match status" value="1"/>
</dbReference>
<evidence type="ECO:0000259" key="2">
    <source>
        <dbReference type="PROSITE" id="PS51747"/>
    </source>
</evidence>
<name>A0A650F2Y6_9HELI</name>
<dbReference type="GO" id="GO:0009231">
    <property type="term" value="P:riboflavin biosynthetic process"/>
    <property type="evidence" value="ECO:0007669"/>
    <property type="project" value="UniProtKB-UniPathway"/>
</dbReference>
<gene>
    <name evidence="3" type="ORF">Helico4rc_2750</name>
</gene>
<dbReference type="SUPFAM" id="SSF53927">
    <property type="entry name" value="Cytidine deaminase-like"/>
    <property type="match status" value="1"/>
</dbReference>
<organism evidence="3">
    <name type="scientific">uncultured Helicobacter sp</name>
    <dbReference type="NCBI Taxonomy" id="175537"/>
    <lineage>
        <taxon>Bacteria</taxon>
        <taxon>Pseudomonadati</taxon>
        <taxon>Campylobacterota</taxon>
        <taxon>Epsilonproteobacteria</taxon>
        <taxon>Campylobacterales</taxon>
        <taxon>Helicobacteraceae</taxon>
        <taxon>Helicobacter</taxon>
        <taxon>environmental samples</taxon>
    </lineage>
</organism>
<dbReference type="PANTHER" id="PTHR11079:SF162">
    <property type="entry name" value="RIBOFLAVIN BIOSYNTHESIS PROTEIN PYRD, CHLOROPLASTIC"/>
    <property type="match status" value="1"/>
</dbReference>
<dbReference type="SUPFAM" id="SSF53597">
    <property type="entry name" value="Dihydrofolate reductase-like"/>
    <property type="match status" value="1"/>
</dbReference>
<sequence length="348" mass="38576">MSSNFSCDSLLLKECVNLAWQAQTLALPNPSVGALVVDAKGNIIGRGTHQLAGDSHAEVLAIKQAYHHLSGDDEILSIHSSEALHVYLSIHHQNLFTSCVLYVSLEPCNHFGKTPPCAALLAKLRFQKVCIGIKDSHPDANGGLQTLLQAGIQAEILESQEARNVLYPFLCLQEKGHFNLFKLAQRLDGNYLHGQISSNLSQQFTHAQRSVCDAIFISGRTLREDNPRLDSRFAPPPYDAKTYPKVGIFTKTSFALPPQSHLFTHRQDLHRCVEIPASLSSLQKGFHIIEGGWNLLPLVLSDVDMILLHLAPKLDSLAYTLSHTLQTRFKILHTMMLGEDLALWLAKL</sequence>
<dbReference type="CDD" id="cd01284">
    <property type="entry name" value="Riboflavin_deaminase-reductase"/>
    <property type="match status" value="1"/>
</dbReference>
<dbReference type="AlphaFoldDB" id="A0A650F2Y6"/>
<feature type="domain" description="CMP/dCMP-type deaminase" evidence="2">
    <location>
        <begin position="6"/>
        <end position="155"/>
    </location>
</feature>
<dbReference type="Gene3D" id="3.40.140.10">
    <property type="entry name" value="Cytidine Deaminase, domain 2"/>
    <property type="match status" value="1"/>
</dbReference>
<comment type="pathway">
    <text evidence="1">Cofactor biosynthesis; riboflavin biosynthesis.</text>
</comment>
<reference evidence="3" key="1">
    <citation type="journal article" date="2020" name="J. ISSAAS">
        <title>Lactobacilli and other gastrointestinal microbiota of Peromyscus leucopus, reservoir host for agents of Lyme disease and other zoonoses in North America.</title>
        <authorList>
            <person name="Milovic A."/>
            <person name="Bassam K."/>
            <person name="Shao H."/>
            <person name="Chatzistamou I."/>
            <person name="Tufts D.M."/>
            <person name="Diuk-Wasser M."/>
            <person name="Barbour A.G."/>
        </authorList>
    </citation>
    <scope>NUCLEOTIDE SEQUENCE</scope>
    <source>
        <strain evidence="3">LL4</strain>
    </source>
</reference>